<dbReference type="SUPFAM" id="SSF56112">
    <property type="entry name" value="Protein kinase-like (PK-like)"/>
    <property type="match status" value="1"/>
</dbReference>
<keyword evidence="5" id="KW-0808">Transferase</keyword>
<evidence type="ECO:0000256" key="9">
    <source>
        <dbReference type="ARBA" id="ARBA00022777"/>
    </source>
</evidence>
<feature type="binding site" evidence="15">
    <location>
        <position position="28"/>
    </location>
    <ligand>
        <name>ATP</name>
        <dbReference type="ChEBI" id="CHEBI:30616"/>
    </ligand>
</feature>
<feature type="domain" description="EF-hand" evidence="18">
    <location>
        <begin position="360"/>
        <end position="395"/>
    </location>
</feature>
<comment type="similarity">
    <text evidence="1">Belongs to the protein kinase superfamily. CAMK Ser/Thr protein kinase family. CaMK subfamily.</text>
</comment>
<dbReference type="AlphaFoldDB" id="A0A1R3JD84"/>
<dbReference type="PANTHER" id="PTHR24349">
    <property type="entry name" value="SERINE/THREONINE-PROTEIN KINASE"/>
    <property type="match status" value="1"/>
</dbReference>
<dbReference type="FunFam" id="3.30.200.20:FF:000004">
    <property type="entry name" value="Calcium-dependent protein kinase 1"/>
    <property type="match status" value="1"/>
</dbReference>
<feature type="domain" description="Protein kinase" evidence="17">
    <location>
        <begin position="1"/>
        <end position="314"/>
    </location>
</feature>
<evidence type="ECO:0000256" key="13">
    <source>
        <dbReference type="ARBA" id="ARBA00047899"/>
    </source>
</evidence>
<dbReference type="EMBL" id="AWWV01008149">
    <property type="protein sequence ID" value="OMO92792.1"/>
    <property type="molecule type" value="Genomic_DNA"/>
</dbReference>
<keyword evidence="8 15" id="KW-0547">Nucleotide-binding</keyword>
<dbReference type="Gene3D" id="1.10.510.10">
    <property type="entry name" value="Transferase(Phosphotransferase) domain 1"/>
    <property type="match status" value="1"/>
</dbReference>
<evidence type="ECO:0000313" key="19">
    <source>
        <dbReference type="EMBL" id="OMO92792.1"/>
    </source>
</evidence>
<dbReference type="OrthoDB" id="40902at2759"/>
<accession>A0A1R3JD84</accession>
<dbReference type="GO" id="GO:0005509">
    <property type="term" value="F:calcium ion binding"/>
    <property type="evidence" value="ECO:0007669"/>
    <property type="project" value="InterPro"/>
</dbReference>
<dbReference type="STRING" id="210143.A0A1R3JD84"/>
<sequence>MGKELGRGEFGITHQCFDIETGEAFACKKISKAKLRTEIDVEDVRREVEIMKHLPKHPNIVRFREAFEDKEAVYLVMELCHGGELFDRIVAKGHYTERAAAHVIKTILEIVKVCHEHGVIHRDLKPENFLFADESETAPIKAIDFGLSIFYEPETEEGIAHAIIKGSIDFERDPWPKVSEDAKDLVKSMLDPNPYSRMTVQEVLEHRWIQNWEHVPNVNLGEFVKTRIMQFSLMSKFKKKVLRVVADNLPNEEIHAITQMFNMMDTDDTGDLTFEELRDGLLKIGHSVADPDVKMLMDAADVDGNGTLNCEEFVTMAVHLRKTSYDEHLSDAFHYFDKNQSGYIELEELQEAFHDDFGPNNDQVIRDIMRDVDLDKDGRISFQEFKAMMVTGMDWKMGSRQYSRALLNAVSMKIIRQSGQLK</sequence>
<dbReference type="InterPro" id="IPR050205">
    <property type="entry name" value="CDPK_Ser/Thr_kinases"/>
</dbReference>
<evidence type="ECO:0000256" key="1">
    <source>
        <dbReference type="ARBA" id="ARBA00005354"/>
    </source>
</evidence>
<evidence type="ECO:0000313" key="20">
    <source>
        <dbReference type="Proteomes" id="UP000188268"/>
    </source>
</evidence>
<gene>
    <name evidence="19" type="ORF">CCACVL1_06751</name>
</gene>
<name>A0A1R3JD84_COCAP</name>
<comment type="similarity">
    <text evidence="12">Belongs to the protein kinase superfamily. Ser/Thr protein kinase family. CDPK subfamily.</text>
</comment>
<evidence type="ECO:0000256" key="3">
    <source>
        <dbReference type="ARBA" id="ARBA00022527"/>
    </source>
</evidence>
<feature type="domain" description="EF-hand" evidence="18">
    <location>
        <begin position="288"/>
        <end position="323"/>
    </location>
</feature>
<protein>
    <recommendedName>
        <fullName evidence="2">non-specific serine/threonine protein kinase</fullName>
        <ecNumber evidence="2">2.7.11.1</ecNumber>
    </recommendedName>
</protein>
<dbReference type="SMART" id="SM00054">
    <property type="entry name" value="EFh"/>
    <property type="match status" value="4"/>
</dbReference>
<dbReference type="InterPro" id="IPR017441">
    <property type="entry name" value="Protein_kinase_ATP_BS"/>
</dbReference>
<keyword evidence="20" id="KW-1185">Reference proteome</keyword>
<dbReference type="GO" id="GO:0005634">
    <property type="term" value="C:nucleus"/>
    <property type="evidence" value="ECO:0007669"/>
    <property type="project" value="EnsemblPlants"/>
</dbReference>
<evidence type="ECO:0000256" key="11">
    <source>
        <dbReference type="ARBA" id="ARBA00022840"/>
    </source>
</evidence>
<evidence type="ECO:0000256" key="12">
    <source>
        <dbReference type="ARBA" id="ARBA00024334"/>
    </source>
</evidence>
<dbReference type="InterPro" id="IPR008271">
    <property type="entry name" value="Ser/Thr_kinase_AS"/>
</dbReference>
<dbReference type="PROSITE" id="PS00107">
    <property type="entry name" value="PROTEIN_KINASE_ATP"/>
    <property type="match status" value="1"/>
</dbReference>
<dbReference type="Pfam" id="PF00069">
    <property type="entry name" value="Pkinase"/>
    <property type="match status" value="1"/>
</dbReference>
<comment type="catalytic activity">
    <reaction evidence="14">
        <text>L-seryl-[protein] + ATP = O-phospho-L-seryl-[protein] + ADP + H(+)</text>
        <dbReference type="Rhea" id="RHEA:17989"/>
        <dbReference type="Rhea" id="RHEA-COMP:9863"/>
        <dbReference type="Rhea" id="RHEA-COMP:11604"/>
        <dbReference type="ChEBI" id="CHEBI:15378"/>
        <dbReference type="ChEBI" id="CHEBI:29999"/>
        <dbReference type="ChEBI" id="CHEBI:30616"/>
        <dbReference type="ChEBI" id="CHEBI:83421"/>
        <dbReference type="ChEBI" id="CHEBI:456216"/>
        <dbReference type="EC" id="2.7.11.1"/>
    </reaction>
</comment>
<dbReference type="PROSITE" id="PS00018">
    <property type="entry name" value="EF_HAND_1"/>
    <property type="match status" value="4"/>
</dbReference>
<comment type="catalytic activity">
    <reaction evidence="13">
        <text>L-threonyl-[protein] + ATP = O-phospho-L-threonyl-[protein] + ADP + H(+)</text>
        <dbReference type="Rhea" id="RHEA:46608"/>
        <dbReference type="Rhea" id="RHEA-COMP:11060"/>
        <dbReference type="Rhea" id="RHEA-COMP:11605"/>
        <dbReference type="ChEBI" id="CHEBI:15378"/>
        <dbReference type="ChEBI" id="CHEBI:30013"/>
        <dbReference type="ChEBI" id="CHEBI:30616"/>
        <dbReference type="ChEBI" id="CHEBI:61977"/>
        <dbReference type="ChEBI" id="CHEBI:456216"/>
        <dbReference type="EC" id="2.7.11.1"/>
    </reaction>
</comment>
<evidence type="ECO:0000256" key="14">
    <source>
        <dbReference type="ARBA" id="ARBA00048679"/>
    </source>
</evidence>
<evidence type="ECO:0000256" key="6">
    <source>
        <dbReference type="ARBA" id="ARBA00022723"/>
    </source>
</evidence>
<evidence type="ECO:0000256" key="2">
    <source>
        <dbReference type="ARBA" id="ARBA00012513"/>
    </source>
</evidence>
<keyword evidence="10" id="KW-0106">Calcium</keyword>
<evidence type="ECO:0000256" key="16">
    <source>
        <dbReference type="RuleBase" id="RU000304"/>
    </source>
</evidence>
<evidence type="ECO:0000256" key="4">
    <source>
        <dbReference type="ARBA" id="ARBA00022553"/>
    </source>
</evidence>
<dbReference type="EC" id="2.7.11.1" evidence="2"/>
<dbReference type="GO" id="GO:0004674">
    <property type="term" value="F:protein serine/threonine kinase activity"/>
    <property type="evidence" value="ECO:0007669"/>
    <property type="project" value="UniProtKB-KW"/>
</dbReference>
<dbReference type="InterPro" id="IPR018247">
    <property type="entry name" value="EF_Hand_1_Ca_BS"/>
</dbReference>
<evidence type="ECO:0000256" key="15">
    <source>
        <dbReference type="PROSITE-ProRule" id="PRU10141"/>
    </source>
</evidence>
<keyword evidence="7" id="KW-0677">Repeat</keyword>
<dbReference type="Gene3D" id="3.30.200.20">
    <property type="entry name" value="Phosphorylase Kinase, domain 1"/>
    <property type="match status" value="1"/>
</dbReference>
<dbReference type="OMA" id="DESEVMN"/>
<dbReference type="InterPro" id="IPR002048">
    <property type="entry name" value="EF_hand_dom"/>
</dbReference>
<feature type="domain" description="EF-hand" evidence="18">
    <location>
        <begin position="252"/>
        <end position="287"/>
    </location>
</feature>
<dbReference type="PROSITE" id="PS00108">
    <property type="entry name" value="PROTEIN_KINASE_ST"/>
    <property type="match status" value="1"/>
</dbReference>
<dbReference type="Pfam" id="PF13499">
    <property type="entry name" value="EF-hand_7"/>
    <property type="match status" value="2"/>
</dbReference>
<evidence type="ECO:0000256" key="10">
    <source>
        <dbReference type="ARBA" id="ARBA00022837"/>
    </source>
</evidence>
<dbReference type="Gramene" id="OMO92792">
    <property type="protein sequence ID" value="OMO92792"/>
    <property type="gene ID" value="CCACVL1_06751"/>
</dbReference>
<keyword evidence="9" id="KW-0418">Kinase</keyword>
<dbReference type="Proteomes" id="UP000188268">
    <property type="component" value="Unassembled WGS sequence"/>
</dbReference>
<evidence type="ECO:0000259" key="18">
    <source>
        <dbReference type="PROSITE" id="PS50222"/>
    </source>
</evidence>
<organism evidence="19 20">
    <name type="scientific">Corchorus capsularis</name>
    <name type="common">Jute</name>
    <dbReference type="NCBI Taxonomy" id="210143"/>
    <lineage>
        <taxon>Eukaryota</taxon>
        <taxon>Viridiplantae</taxon>
        <taxon>Streptophyta</taxon>
        <taxon>Embryophyta</taxon>
        <taxon>Tracheophyta</taxon>
        <taxon>Spermatophyta</taxon>
        <taxon>Magnoliopsida</taxon>
        <taxon>eudicotyledons</taxon>
        <taxon>Gunneridae</taxon>
        <taxon>Pentapetalae</taxon>
        <taxon>rosids</taxon>
        <taxon>malvids</taxon>
        <taxon>Malvales</taxon>
        <taxon>Malvaceae</taxon>
        <taxon>Grewioideae</taxon>
        <taxon>Apeibeae</taxon>
        <taxon>Corchorus</taxon>
    </lineage>
</organism>
<dbReference type="PROSITE" id="PS50222">
    <property type="entry name" value="EF_HAND_2"/>
    <property type="match status" value="4"/>
</dbReference>
<dbReference type="SMART" id="SM00220">
    <property type="entry name" value="S_TKc"/>
    <property type="match status" value="1"/>
</dbReference>
<dbReference type="InterPro" id="IPR011992">
    <property type="entry name" value="EF-hand-dom_pair"/>
</dbReference>
<evidence type="ECO:0000259" key="17">
    <source>
        <dbReference type="PROSITE" id="PS50011"/>
    </source>
</evidence>
<dbReference type="InterPro" id="IPR000719">
    <property type="entry name" value="Prot_kinase_dom"/>
</dbReference>
<keyword evidence="6" id="KW-0479">Metal-binding</keyword>
<keyword evidence="4" id="KW-0597">Phosphoprotein</keyword>
<dbReference type="PROSITE" id="PS50011">
    <property type="entry name" value="PROTEIN_KINASE_DOM"/>
    <property type="match status" value="1"/>
</dbReference>
<dbReference type="Gene3D" id="1.10.238.10">
    <property type="entry name" value="EF-hand"/>
    <property type="match status" value="1"/>
</dbReference>
<dbReference type="GO" id="GO:0005524">
    <property type="term" value="F:ATP binding"/>
    <property type="evidence" value="ECO:0007669"/>
    <property type="project" value="UniProtKB-UniRule"/>
</dbReference>
<proteinExistence type="inferred from homology"/>
<evidence type="ECO:0000256" key="7">
    <source>
        <dbReference type="ARBA" id="ARBA00022737"/>
    </source>
</evidence>
<evidence type="ECO:0000256" key="5">
    <source>
        <dbReference type="ARBA" id="ARBA00022679"/>
    </source>
</evidence>
<dbReference type="FunFam" id="1.10.238.10:FF:000050">
    <property type="entry name" value="Calcium-dependent protein kinase 7"/>
    <property type="match status" value="1"/>
</dbReference>
<feature type="domain" description="EF-hand" evidence="18">
    <location>
        <begin position="324"/>
        <end position="359"/>
    </location>
</feature>
<dbReference type="InterPro" id="IPR011009">
    <property type="entry name" value="Kinase-like_dom_sf"/>
</dbReference>
<keyword evidence="3 16" id="KW-0723">Serine/threonine-protein kinase</keyword>
<dbReference type="GO" id="GO:0005886">
    <property type="term" value="C:plasma membrane"/>
    <property type="evidence" value="ECO:0007669"/>
    <property type="project" value="EnsemblPlants"/>
</dbReference>
<keyword evidence="11 15" id="KW-0067">ATP-binding</keyword>
<dbReference type="SUPFAM" id="SSF47473">
    <property type="entry name" value="EF-hand"/>
    <property type="match status" value="1"/>
</dbReference>
<evidence type="ECO:0000256" key="8">
    <source>
        <dbReference type="ARBA" id="ARBA00022741"/>
    </source>
</evidence>
<dbReference type="GO" id="GO:0080092">
    <property type="term" value="P:regulation of pollen tube growth"/>
    <property type="evidence" value="ECO:0007669"/>
    <property type="project" value="EnsemblPlants"/>
</dbReference>
<reference evidence="19 20" key="1">
    <citation type="submission" date="2013-09" db="EMBL/GenBank/DDBJ databases">
        <title>Corchorus capsularis genome sequencing.</title>
        <authorList>
            <person name="Alam M."/>
            <person name="Haque M.S."/>
            <person name="Islam M.S."/>
            <person name="Emdad E.M."/>
            <person name="Islam M.M."/>
            <person name="Ahmed B."/>
            <person name="Halim A."/>
            <person name="Hossen Q.M.M."/>
            <person name="Hossain M.Z."/>
            <person name="Ahmed R."/>
            <person name="Khan M.M."/>
            <person name="Islam R."/>
            <person name="Rashid M.M."/>
            <person name="Khan S.A."/>
            <person name="Rahman M.S."/>
            <person name="Alam M."/>
        </authorList>
    </citation>
    <scope>NUCLEOTIDE SEQUENCE [LARGE SCALE GENOMIC DNA]</scope>
    <source>
        <strain evidence="20">cv. CVL-1</strain>
        <tissue evidence="19">Whole seedling</tissue>
    </source>
</reference>
<comment type="caution">
    <text evidence="19">The sequence shown here is derived from an EMBL/GenBank/DDBJ whole genome shotgun (WGS) entry which is preliminary data.</text>
</comment>